<protein>
    <submittedName>
        <fullName evidence="1">Uncharacterized protein</fullName>
    </submittedName>
</protein>
<evidence type="ECO:0000313" key="2">
    <source>
        <dbReference type="Proteomes" id="UP000297245"/>
    </source>
</evidence>
<accession>A0A4S8MB39</accession>
<dbReference type="Proteomes" id="UP000297245">
    <property type="component" value="Unassembled WGS sequence"/>
</dbReference>
<proteinExistence type="predicted"/>
<keyword evidence="2" id="KW-1185">Reference proteome</keyword>
<sequence length="183" mass="20620">MSKRRRAIYKEMENRSFIDHHWDFENANGGGNSNAEADERRNGNYLKRNVLPGVVQLVFVSNVHPSANKTMSKKVIWEGSERKRLPPSFTPTLYINSPSDALFPPFDKLYKPKSKFLFATLLSPSASPTNSTVFSPANHLLAHTTPFLTFPTLFMKSFKREGLENVGTGTSTQLESQLDKTNP</sequence>
<reference evidence="1 2" key="1">
    <citation type="journal article" date="2019" name="Nat. Ecol. Evol.">
        <title>Megaphylogeny resolves global patterns of mushroom evolution.</title>
        <authorList>
            <person name="Varga T."/>
            <person name="Krizsan K."/>
            <person name="Foldi C."/>
            <person name="Dima B."/>
            <person name="Sanchez-Garcia M."/>
            <person name="Sanchez-Ramirez S."/>
            <person name="Szollosi G.J."/>
            <person name="Szarkandi J.G."/>
            <person name="Papp V."/>
            <person name="Albert L."/>
            <person name="Andreopoulos W."/>
            <person name="Angelini C."/>
            <person name="Antonin V."/>
            <person name="Barry K.W."/>
            <person name="Bougher N.L."/>
            <person name="Buchanan P."/>
            <person name="Buyck B."/>
            <person name="Bense V."/>
            <person name="Catcheside P."/>
            <person name="Chovatia M."/>
            <person name="Cooper J."/>
            <person name="Damon W."/>
            <person name="Desjardin D."/>
            <person name="Finy P."/>
            <person name="Geml J."/>
            <person name="Haridas S."/>
            <person name="Hughes K."/>
            <person name="Justo A."/>
            <person name="Karasinski D."/>
            <person name="Kautmanova I."/>
            <person name="Kiss B."/>
            <person name="Kocsube S."/>
            <person name="Kotiranta H."/>
            <person name="LaButti K.M."/>
            <person name="Lechner B.E."/>
            <person name="Liimatainen K."/>
            <person name="Lipzen A."/>
            <person name="Lukacs Z."/>
            <person name="Mihaltcheva S."/>
            <person name="Morgado L.N."/>
            <person name="Niskanen T."/>
            <person name="Noordeloos M.E."/>
            <person name="Ohm R.A."/>
            <person name="Ortiz-Santana B."/>
            <person name="Ovrebo C."/>
            <person name="Racz N."/>
            <person name="Riley R."/>
            <person name="Savchenko A."/>
            <person name="Shiryaev A."/>
            <person name="Soop K."/>
            <person name="Spirin V."/>
            <person name="Szebenyi C."/>
            <person name="Tomsovsky M."/>
            <person name="Tulloss R.E."/>
            <person name="Uehling J."/>
            <person name="Grigoriev I.V."/>
            <person name="Vagvolgyi C."/>
            <person name="Papp T."/>
            <person name="Martin F.M."/>
            <person name="Miettinen O."/>
            <person name="Hibbett D.S."/>
            <person name="Nagy L.G."/>
        </authorList>
    </citation>
    <scope>NUCLEOTIDE SEQUENCE [LARGE SCALE GENOMIC DNA]</scope>
    <source>
        <strain evidence="1 2">CBS 962.96</strain>
    </source>
</reference>
<gene>
    <name evidence="1" type="ORF">K435DRAFT_794737</name>
</gene>
<dbReference type="AlphaFoldDB" id="A0A4S8MB39"/>
<evidence type="ECO:0000313" key="1">
    <source>
        <dbReference type="EMBL" id="THU99694.1"/>
    </source>
</evidence>
<name>A0A4S8MB39_DENBC</name>
<dbReference type="EMBL" id="ML179115">
    <property type="protein sequence ID" value="THU99694.1"/>
    <property type="molecule type" value="Genomic_DNA"/>
</dbReference>
<organism evidence="1 2">
    <name type="scientific">Dendrothele bispora (strain CBS 962.96)</name>
    <dbReference type="NCBI Taxonomy" id="1314807"/>
    <lineage>
        <taxon>Eukaryota</taxon>
        <taxon>Fungi</taxon>
        <taxon>Dikarya</taxon>
        <taxon>Basidiomycota</taxon>
        <taxon>Agaricomycotina</taxon>
        <taxon>Agaricomycetes</taxon>
        <taxon>Agaricomycetidae</taxon>
        <taxon>Agaricales</taxon>
        <taxon>Agaricales incertae sedis</taxon>
        <taxon>Dendrothele</taxon>
    </lineage>
</organism>